<dbReference type="EMBL" id="JAGETZ010000001">
    <property type="protein sequence ID" value="MBO2008238.1"/>
    <property type="molecule type" value="Genomic_DNA"/>
</dbReference>
<comment type="caution">
    <text evidence="1">The sequence shown here is derived from an EMBL/GenBank/DDBJ whole genome shotgun (WGS) entry which is preliminary data.</text>
</comment>
<protein>
    <recommendedName>
        <fullName evidence="3">XRE family transcriptional regulator</fullName>
    </recommendedName>
</protein>
<dbReference type="RefSeq" id="WP_208173747.1">
    <property type="nucleotide sequence ID" value="NZ_JAGETZ010000001.1"/>
</dbReference>
<sequence>MPQRFSHQTGPRSYQLAGQLLRAYYGLTQDWLAHYLAVPRSTVSMDEIGRASLPVGSLLRQLPLIQGLPAPDGPAPEPSAEPTAAGKAAAQLLLAKREREVRYEMLRLKRQQEKLLVRLRQVRLRLQTLPAALASLAPAPADERQRRVLGYWAEDAPGQLRDDEAALAMLNLRQRVLAFELAELETMLATPVTPAE</sequence>
<accession>A0ABS3QB46</accession>
<gene>
    <name evidence="1" type="ORF">J4E00_04190</name>
</gene>
<evidence type="ECO:0000313" key="2">
    <source>
        <dbReference type="Proteomes" id="UP000664369"/>
    </source>
</evidence>
<proteinExistence type="predicted"/>
<dbReference type="Proteomes" id="UP000664369">
    <property type="component" value="Unassembled WGS sequence"/>
</dbReference>
<reference evidence="1 2" key="1">
    <citation type="submission" date="2021-03" db="EMBL/GenBank/DDBJ databases">
        <authorList>
            <person name="Kim M.K."/>
        </authorList>
    </citation>
    <scope>NUCLEOTIDE SEQUENCE [LARGE SCALE GENOMIC DNA]</scope>
    <source>
        <strain evidence="1 2">BT442</strain>
    </source>
</reference>
<name>A0ABS3QB46_9BACT</name>
<organism evidence="1 2">
    <name type="scientific">Hymenobacter negativus</name>
    <dbReference type="NCBI Taxonomy" id="2795026"/>
    <lineage>
        <taxon>Bacteria</taxon>
        <taxon>Pseudomonadati</taxon>
        <taxon>Bacteroidota</taxon>
        <taxon>Cytophagia</taxon>
        <taxon>Cytophagales</taxon>
        <taxon>Hymenobacteraceae</taxon>
        <taxon>Hymenobacter</taxon>
    </lineage>
</organism>
<evidence type="ECO:0008006" key="3">
    <source>
        <dbReference type="Google" id="ProtNLM"/>
    </source>
</evidence>
<keyword evidence="2" id="KW-1185">Reference proteome</keyword>
<evidence type="ECO:0000313" key="1">
    <source>
        <dbReference type="EMBL" id="MBO2008238.1"/>
    </source>
</evidence>